<keyword evidence="3 5" id="KW-1133">Transmembrane helix</keyword>
<accession>A0ABQ6MI03</accession>
<sequence length="350" mass="38183">MLLSIYAAHFPPSSPPPSALRQLCLAVSLFVMARFWIWLLLTSPSLPLSQSWLLKAGTQGGAAAYQESARALTSLFHSLLVLPALFAALRGVYPISDLAPKHPLAEEADLAPRDSRRLQACLTFTSAYMLVDSLLLLREKPAPELLEFQTLQFLLHHLATLLYMGLVFRARAGQLACAMLIFFGELTNPLHNVHDLVMAAVERDKAEGVETPERARLYAQALLYVFAVTYVFVRFYLGPLLGVGITLSMYRKGAGRLVPRLTRAVWLLTMWAVILGSAPFGMALWERAFEQPLLTLAGSGSGALASDNIRPFKFIQDASKLRAKGAKIMAELLLSMSAEEAAGAGGAGEL</sequence>
<comment type="caution">
    <text evidence="7">The sequence shown here is derived from an EMBL/GenBank/DDBJ whole genome shotgun (WGS) entry which is preliminary data.</text>
</comment>
<comment type="subcellular location">
    <subcellularLocation>
        <location evidence="1">Membrane</location>
        <topology evidence="1">Multi-pass membrane protein</topology>
    </subcellularLocation>
</comment>
<feature type="domain" description="TLC" evidence="6">
    <location>
        <begin position="74"/>
        <end position="271"/>
    </location>
</feature>
<dbReference type="Pfam" id="PF03798">
    <property type="entry name" value="TRAM_LAG1_CLN8"/>
    <property type="match status" value="1"/>
</dbReference>
<proteinExistence type="predicted"/>
<evidence type="ECO:0000256" key="3">
    <source>
        <dbReference type="ARBA" id="ARBA00022989"/>
    </source>
</evidence>
<evidence type="ECO:0000256" key="4">
    <source>
        <dbReference type="ARBA" id="ARBA00023136"/>
    </source>
</evidence>
<dbReference type="InterPro" id="IPR040327">
    <property type="entry name" value="At5g14285-like"/>
</dbReference>
<keyword evidence="2 5" id="KW-0812">Transmembrane</keyword>
<feature type="transmembrane region" description="Helical" evidence="5">
    <location>
        <begin position="221"/>
        <end position="243"/>
    </location>
</feature>
<evidence type="ECO:0000259" key="6">
    <source>
        <dbReference type="Pfam" id="PF03798"/>
    </source>
</evidence>
<name>A0ABQ6MI03_9STRA</name>
<reference evidence="7 8" key="1">
    <citation type="journal article" date="2023" name="Commun. Biol.">
        <title>Genome analysis of Parmales, the sister group of diatoms, reveals the evolutionary specialization of diatoms from phago-mixotrophs to photoautotrophs.</title>
        <authorList>
            <person name="Ban H."/>
            <person name="Sato S."/>
            <person name="Yoshikawa S."/>
            <person name="Yamada K."/>
            <person name="Nakamura Y."/>
            <person name="Ichinomiya M."/>
            <person name="Sato N."/>
            <person name="Blanc-Mathieu R."/>
            <person name="Endo H."/>
            <person name="Kuwata A."/>
            <person name="Ogata H."/>
        </authorList>
    </citation>
    <scope>NUCLEOTIDE SEQUENCE [LARGE SCALE GENOMIC DNA]</scope>
</reference>
<gene>
    <name evidence="7" type="ORF">TeGR_g3504</name>
</gene>
<keyword evidence="8" id="KW-1185">Reference proteome</keyword>
<evidence type="ECO:0000313" key="7">
    <source>
        <dbReference type="EMBL" id="GMI26452.1"/>
    </source>
</evidence>
<evidence type="ECO:0000256" key="2">
    <source>
        <dbReference type="ARBA" id="ARBA00022692"/>
    </source>
</evidence>
<organism evidence="7 8">
    <name type="scientific">Tetraparma gracilis</name>
    <dbReference type="NCBI Taxonomy" id="2962635"/>
    <lineage>
        <taxon>Eukaryota</taxon>
        <taxon>Sar</taxon>
        <taxon>Stramenopiles</taxon>
        <taxon>Ochrophyta</taxon>
        <taxon>Bolidophyceae</taxon>
        <taxon>Parmales</taxon>
        <taxon>Triparmaceae</taxon>
        <taxon>Tetraparma</taxon>
    </lineage>
</organism>
<dbReference type="InterPro" id="IPR006634">
    <property type="entry name" value="TLC-dom"/>
</dbReference>
<keyword evidence="4 5" id="KW-0472">Membrane</keyword>
<evidence type="ECO:0000256" key="1">
    <source>
        <dbReference type="ARBA" id="ARBA00004141"/>
    </source>
</evidence>
<evidence type="ECO:0000313" key="8">
    <source>
        <dbReference type="Proteomes" id="UP001165060"/>
    </source>
</evidence>
<dbReference type="PANTHER" id="PTHR31766">
    <property type="entry name" value="GLABROUS1 ENHANCER-BINDING PROTEIN-LIKE 2"/>
    <property type="match status" value="1"/>
</dbReference>
<feature type="transmembrane region" description="Helical" evidence="5">
    <location>
        <begin position="264"/>
        <end position="285"/>
    </location>
</feature>
<protein>
    <recommendedName>
        <fullName evidence="6">TLC domain-containing protein</fullName>
    </recommendedName>
</protein>
<dbReference type="Proteomes" id="UP001165060">
    <property type="component" value="Unassembled WGS sequence"/>
</dbReference>
<evidence type="ECO:0000256" key="5">
    <source>
        <dbReference type="SAM" id="Phobius"/>
    </source>
</evidence>
<dbReference type="EMBL" id="BRYB01001470">
    <property type="protein sequence ID" value="GMI26452.1"/>
    <property type="molecule type" value="Genomic_DNA"/>
</dbReference>
<dbReference type="PANTHER" id="PTHR31766:SF2">
    <property type="entry name" value="GLABROUS1 ENHANCER-BINDING PROTEIN-LIKE 2"/>
    <property type="match status" value="1"/>
</dbReference>